<feature type="compositionally biased region" description="Basic residues" evidence="8">
    <location>
        <begin position="275"/>
        <end position="284"/>
    </location>
</feature>
<evidence type="ECO:0000259" key="9">
    <source>
        <dbReference type="Pfam" id="PF13359"/>
    </source>
</evidence>
<evidence type="ECO:0000256" key="2">
    <source>
        <dbReference type="ARBA" id="ARBA00004123"/>
    </source>
</evidence>
<dbReference type="InterPro" id="IPR027806">
    <property type="entry name" value="HARBI1_dom"/>
</dbReference>
<gene>
    <name evidence="11" type="ORF">E5676_scaffold790G001070</name>
</gene>
<accession>A0A5D3CUK6</accession>
<comment type="caution">
    <text evidence="11">The sequence shown here is derived from an EMBL/GenBank/DDBJ whole genome shotgun (WGS) entry which is preliminary data.</text>
</comment>
<dbReference type="GO" id="GO:0004518">
    <property type="term" value="F:nuclease activity"/>
    <property type="evidence" value="ECO:0007669"/>
    <property type="project" value="UniProtKB-KW"/>
</dbReference>
<dbReference type="EMBL" id="SSTD01008708">
    <property type="protein sequence ID" value="TYK15225.1"/>
    <property type="molecule type" value="Genomic_DNA"/>
</dbReference>
<proteinExistence type="inferred from homology"/>
<keyword evidence="7" id="KW-0539">Nucleus</keyword>
<evidence type="ECO:0000256" key="3">
    <source>
        <dbReference type="ARBA" id="ARBA00006958"/>
    </source>
</evidence>
<evidence type="ECO:0000256" key="1">
    <source>
        <dbReference type="ARBA" id="ARBA00001968"/>
    </source>
</evidence>
<dbReference type="Pfam" id="PF13359">
    <property type="entry name" value="DDE_Tnp_4"/>
    <property type="match status" value="1"/>
</dbReference>
<dbReference type="PANTHER" id="PTHR22930">
    <property type="match status" value="1"/>
</dbReference>
<organism evidence="11 12">
    <name type="scientific">Cucumis melo var. makuwa</name>
    <name type="common">Oriental melon</name>
    <dbReference type="NCBI Taxonomy" id="1194695"/>
    <lineage>
        <taxon>Eukaryota</taxon>
        <taxon>Viridiplantae</taxon>
        <taxon>Streptophyta</taxon>
        <taxon>Embryophyta</taxon>
        <taxon>Tracheophyta</taxon>
        <taxon>Spermatophyta</taxon>
        <taxon>Magnoliopsida</taxon>
        <taxon>eudicotyledons</taxon>
        <taxon>Gunneridae</taxon>
        <taxon>Pentapetalae</taxon>
        <taxon>rosids</taxon>
        <taxon>fabids</taxon>
        <taxon>Cucurbitales</taxon>
        <taxon>Cucurbitaceae</taxon>
        <taxon>Benincaseae</taxon>
        <taxon>Cucumis</taxon>
    </lineage>
</organism>
<reference evidence="11 12" key="1">
    <citation type="submission" date="2019-08" db="EMBL/GenBank/DDBJ databases">
        <title>Draft genome sequences of two oriental melons (Cucumis melo L. var makuwa).</title>
        <authorList>
            <person name="Kwon S.-Y."/>
        </authorList>
    </citation>
    <scope>NUCLEOTIDE SEQUENCE [LARGE SCALE GENOMIC DNA]</scope>
    <source>
        <strain evidence="12">cv. Chang Bougi</strain>
        <tissue evidence="11">Leaf</tissue>
    </source>
</reference>
<dbReference type="GO" id="GO:0005634">
    <property type="term" value="C:nucleus"/>
    <property type="evidence" value="ECO:0007669"/>
    <property type="project" value="UniProtKB-SubCell"/>
</dbReference>
<name>A0A5D3CUK6_CUCMM</name>
<keyword evidence="5" id="KW-0479">Metal-binding</keyword>
<dbReference type="InterPro" id="IPR058353">
    <property type="entry name" value="DUF8040"/>
</dbReference>
<feature type="domain" description="DUF8040" evidence="10">
    <location>
        <begin position="36"/>
        <end position="88"/>
    </location>
</feature>
<dbReference type="AlphaFoldDB" id="A0A5D3CUK6"/>
<evidence type="ECO:0000256" key="6">
    <source>
        <dbReference type="ARBA" id="ARBA00022801"/>
    </source>
</evidence>
<sequence length="323" mass="37588">MDALMNDNKRFSQTPYDTRHRIRQLAYFRKIHETVVGLSLTEVVNVEEMVAMFFHVLAHYMKNHIIHQEFVRSGETVSRHFNLILLALLGLHDELIKKPVPVTNNCTDQRWKCFENCLGTLDGMYIKVNMPQQIALLGKDTQQNRRFYGMPLYEKRTPNTKGGQRYHLKEWRDAGNVLTTTKEYFNMKHSSARNVIECAFGALKGHWAILHGKSTTSRFVETFVDVRSNEPVEYEGFDMPNGNEEFPSMYNQGIDMSQKDVRTSRTSRVSEGRAKSSRLKRKRGSQREGKIEVIHMALECMNDQFRTIAEWHARALTNDSHVR</sequence>
<evidence type="ECO:0000313" key="11">
    <source>
        <dbReference type="EMBL" id="TYK15225.1"/>
    </source>
</evidence>
<dbReference type="GO" id="GO:0016787">
    <property type="term" value="F:hydrolase activity"/>
    <property type="evidence" value="ECO:0007669"/>
    <property type="project" value="UniProtKB-KW"/>
</dbReference>
<dbReference type="PANTHER" id="PTHR22930:SF281">
    <property type="entry name" value="NUCLEASE"/>
    <property type="match status" value="1"/>
</dbReference>
<keyword evidence="6" id="KW-0378">Hydrolase</keyword>
<dbReference type="GO" id="GO:0046872">
    <property type="term" value="F:metal ion binding"/>
    <property type="evidence" value="ECO:0007669"/>
    <property type="project" value="UniProtKB-KW"/>
</dbReference>
<feature type="region of interest" description="Disordered" evidence="8">
    <location>
        <begin position="257"/>
        <end position="287"/>
    </location>
</feature>
<evidence type="ECO:0000256" key="7">
    <source>
        <dbReference type="ARBA" id="ARBA00023242"/>
    </source>
</evidence>
<protein>
    <submittedName>
        <fullName evidence="11">Retrotransposon protein</fullName>
    </submittedName>
</protein>
<dbReference type="InterPro" id="IPR045249">
    <property type="entry name" value="HARBI1-like"/>
</dbReference>
<evidence type="ECO:0000256" key="5">
    <source>
        <dbReference type="ARBA" id="ARBA00022723"/>
    </source>
</evidence>
<evidence type="ECO:0000256" key="4">
    <source>
        <dbReference type="ARBA" id="ARBA00022722"/>
    </source>
</evidence>
<comment type="subcellular location">
    <subcellularLocation>
        <location evidence="2">Nucleus</location>
    </subcellularLocation>
</comment>
<dbReference type="Pfam" id="PF26138">
    <property type="entry name" value="DUF8040"/>
    <property type="match status" value="1"/>
</dbReference>
<dbReference type="Proteomes" id="UP000321947">
    <property type="component" value="Unassembled WGS sequence"/>
</dbReference>
<comment type="cofactor">
    <cofactor evidence="1">
        <name>a divalent metal cation</name>
        <dbReference type="ChEBI" id="CHEBI:60240"/>
    </cofactor>
</comment>
<evidence type="ECO:0000259" key="10">
    <source>
        <dbReference type="Pfam" id="PF26138"/>
    </source>
</evidence>
<keyword evidence="4" id="KW-0540">Nuclease</keyword>
<feature type="compositionally biased region" description="Basic and acidic residues" evidence="8">
    <location>
        <begin position="257"/>
        <end position="274"/>
    </location>
</feature>
<comment type="similarity">
    <text evidence="3">Belongs to the HARBI1 family.</text>
</comment>
<evidence type="ECO:0000313" key="12">
    <source>
        <dbReference type="Proteomes" id="UP000321947"/>
    </source>
</evidence>
<feature type="domain" description="DDE Tnp4" evidence="9">
    <location>
        <begin position="169"/>
        <end position="214"/>
    </location>
</feature>
<evidence type="ECO:0000256" key="8">
    <source>
        <dbReference type="SAM" id="MobiDB-lite"/>
    </source>
</evidence>